<organism evidence="1 2">
    <name type="scientific">Trifolium medium</name>
    <dbReference type="NCBI Taxonomy" id="97028"/>
    <lineage>
        <taxon>Eukaryota</taxon>
        <taxon>Viridiplantae</taxon>
        <taxon>Streptophyta</taxon>
        <taxon>Embryophyta</taxon>
        <taxon>Tracheophyta</taxon>
        <taxon>Spermatophyta</taxon>
        <taxon>Magnoliopsida</taxon>
        <taxon>eudicotyledons</taxon>
        <taxon>Gunneridae</taxon>
        <taxon>Pentapetalae</taxon>
        <taxon>rosids</taxon>
        <taxon>fabids</taxon>
        <taxon>Fabales</taxon>
        <taxon>Fabaceae</taxon>
        <taxon>Papilionoideae</taxon>
        <taxon>50 kb inversion clade</taxon>
        <taxon>NPAAA clade</taxon>
        <taxon>Hologalegina</taxon>
        <taxon>IRL clade</taxon>
        <taxon>Trifolieae</taxon>
        <taxon>Trifolium</taxon>
    </lineage>
</organism>
<reference evidence="1 2" key="1">
    <citation type="journal article" date="2018" name="Front. Plant Sci.">
        <title>Red Clover (Trifolium pratense) and Zigzag Clover (T. medium) - A Picture of Genomic Similarities and Differences.</title>
        <authorList>
            <person name="Dluhosova J."/>
            <person name="Istvanek J."/>
            <person name="Nedelnik J."/>
            <person name="Repkova J."/>
        </authorList>
    </citation>
    <scope>NUCLEOTIDE SEQUENCE [LARGE SCALE GENOMIC DNA]</scope>
    <source>
        <strain evidence="2">cv. 10/8</strain>
        <tissue evidence="1">Leaf</tissue>
    </source>
</reference>
<dbReference type="EMBL" id="LXQA011105109">
    <property type="protein sequence ID" value="MCI85021.1"/>
    <property type="molecule type" value="Genomic_DNA"/>
</dbReference>
<protein>
    <submittedName>
        <fullName evidence="1">Uncharacterized protein</fullName>
    </submittedName>
</protein>
<sequence length="65" mass="7297">MDIRGKKAFVVKEKLKRPKEALKGWNKEVFGILDLNIDKTVKELNEMEGLIAGGDLSSDSVDIKH</sequence>
<dbReference type="Proteomes" id="UP000265520">
    <property type="component" value="Unassembled WGS sequence"/>
</dbReference>
<keyword evidence="2" id="KW-1185">Reference proteome</keyword>
<proteinExistence type="predicted"/>
<evidence type="ECO:0000313" key="2">
    <source>
        <dbReference type="Proteomes" id="UP000265520"/>
    </source>
</evidence>
<name>A0A392VDH8_9FABA</name>
<accession>A0A392VDH8</accession>
<feature type="non-terminal residue" evidence="1">
    <location>
        <position position="65"/>
    </location>
</feature>
<evidence type="ECO:0000313" key="1">
    <source>
        <dbReference type="EMBL" id="MCI85021.1"/>
    </source>
</evidence>
<dbReference type="AlphaFoldDB" id="A0A392VDH8"/>
<comment type="caution">
    <text evidence="1">The sequence shown here is derived from an EMBL/GenBank/DDBJ whole genome shotgun (WGS) entry which is preliminary data.</text>
</comment>